<keyword evidence="4" id="KW-0949">S-adenosyl-L-methionine</keyword>
<dbReference type="InterPro" id="IPR003333">
    <property type="entry name" value="CMAS"/>
</dbReference>
<dbReference type="InterPro" id="IPR050723">
    <property type="entry name" value="CFA/CMAS"/>
</dbReference>
<dbReference type="OrthoDB" id="8300214at2759"/>
<dbReference type="PIRSF" id="PIRSF003085">
    <property type="entry name" value="CMAS"/>
    <property type="match status" value="1"/>
</dbReference>
<keyword evidence="7" id="KW-1185">Reference proteome</keyword>
<dbReference type="PANTHER" id="PTHR43667">
    <property type="entry name" value="CYCLOPROPANE-FATTY-ACYL-PHOSPHOLIPID SYNTHASE"/>
    <property type="match status" value="1"/>
</dbReference>
<dbReference type="CDD" id="cd02440">
    <property type="entry name" value="AdoMet_MTases"/>
    <property type="match status" value="1"/>
</dbReference>
<keyword evidence="3" id="KW-0808">Transferase</keyword>
<dbReference type="SUPFAM" id="SSF53335">
    <property type="entry name" value="S-adenosyl-L-methionine-dependent methyltransferases"/>
    <property type="match status" value="1"/>
</dbReference>
<evidence type="ECO:0008006" key="8">
    <source>
        <dbReference type="Google" id="ProtNLM"/>
    </source>
</evidence>
<dbReference type="Proteomes" id="UP000006352">
    <property type="component" value="Unassembled WGS sequence"/>
</dbReference>
<evidence type="ECO:0000256" key="1">
    <source>
        <dbReference type="ARBA" id="ARBA00010815"/>
    </source>
</evidence>
<dbReference type="GO" id="GO:0008168">
    <property type="term" value="F:methyltransferase activity"/>
    <property type="evidence" value="ECO:0007669"/>
    <property type="project" value="UniProtKB-KW"/>
</dbReference>
<dbReference type="Pfam" id="PF02353">
    <property type="entry name" value="CMAS"/>
    <property type="match status" value="1"/>
</dbReference>
<dbReference type="HOGENOM" id="CLU_026434_0_0_1"/>
<dbReference type="GeneID" id="24095093"/>
<evidence type="ECO:0000256" key="5">
    <source>
        <dbReference type="ARBA" id="ARBA00023098"/>
    </source>
</evidence>
<evidence type="ECO:0000313" key="6">
    <source>
        <dbReference type="EMBL" id="CCM00182.1"/>
    </source>
</evidence>
<dbReference type="GO" id="GO:0008610">
    <property type="term" value="P:lipid biosynthetic process"/>
    <property type="evidence" value="ECO:0007669"/>
    <property type="project" value="InterPro"/>
</dbReference>
<reference evidence="6 7" key="1">
    <citation type="journal article" date="2012" name="Appl. Environ. Microbiol.">
        <title>Short-read sequencing for genomic analysis of the brown rot fungus Fibroporia radiculosa.</title>
        <authorList>
            <person name="Tang J.D."/>
            <person name="Perkins A.D."/>
            <person name="Sonstegard T.S."/>
            <person name="Schroeder S.G."/>
            <person name="Burgess S.C."/>
            <person name="Diehl S.V."/>
        </authorList>
    </citation>
    <scope>NUCLEOTIDE SEQUENCE [LARGE SCALE GENOMIC DNA]</scope>
    <source>
        <strain evidence="6 7">TFFH 294</strain>
    </source>
</reference>
<evidence type="ECO:0000256" key="2">
    <source>
        <dbReference type="ARBA" id="ARBA00022603"/>
    </source>
</evidence>
<dbReference type="Gene3D" id="3.40.50.150">
    <property type="entry name" value="Vaccinia Virus protein VP39"/>
    <property type="match status" value="1"/>
</dbReference>
<evidence type="ECO:0000313" key="7">
    <source>
        <dbReference type="Proteomes" id="UP000006352"/>
    </source>
</evidence>
<proteinExistence type="inferred from homology"/>
<name>J4HUJ4_9APHY</name>
<protein>
    <recommendedName>
        <fullName evidence="8">Cyclopropane-fatty-acyl-phospholipid synthase</fullName>
    </recommendedName>
</protein>
<dbReference type="EMBL" id="HE796971">
    <property type="protein sequence ID" value="CCM00182.1"/>
    <property type="molecule type" value="Genomic_DNA"/>
</dbReference>
<sequence>MPILLKGVNRYGDPASRLHVKAMYISSTARSSVLNVVQGAITTGRLDIEENGEVYCYGQVVNDCKPIRLRVLDDNFWMRVAMSGGLGFSEAYMAGEIEVSDITGILELFIDNLSLVSNVASIYGRLAAKLTSLSNSFINQSRFTARLNAIASYDQSNDIFQAFLSKEMMYSCALWSGEEDGVDGDLTHGPTSDDLEKAQKRKLHRVLQQARVKPGHRILEFGSGWGGLAIEARLRTAARSYGCEVDTFTLSIEQKTLAEERIREAGLEDRIRVHLRDYRDIPAEFENSFDAFISIEMLEHVGPKWYNTYFKTVDFALKKRNATAVVCSSTFPEGRYSDYQAEDFMRRYMWPGSSLPSATVLINAAHAGSQGRFTLNHVENHGAHYPRTLRTWGRRLKANLSQDLIARTYPALKDDIQFRMFLRKWEYQFAYAGAGFTKGYLTCHMLTFTRTDDPSPLV</sequence>
<dbReference type="GO" id="GO:0032259">
    <property type="term" value="P:methylation"/>
    <property type="evidence" value="ECO:0007669"/>
    <property type="project" value="UniProtKB-KW"/>
</dbReference>
<dbReference type="InParanoid" id="J4HUJ4"/>
<accession>J4HUJ4</accession>
<dbReference type="PANTHER" id="PTHR43667:SF2">
    <property type="entry name" value="FATTY ACID C-METHYL TRANSFERASE"/>
    <property type="match status" value="1"/>
</dbReference>
<gene>
    <name evidence="6" type="ORF">FIBRA_02210</name>
</gene>
<evidence type="ECO:0000256" key="4">
    <source>
        <dbReference type="ARBA" id="ARBA00022691"/>
    </source>
</evidence>
<keyword evidence="2" id="KW-0489">Methyltransferase</keyword>
<dbReference type="InterPro" id="IPR029063">
    <property type="entry name" value="SAM-dependent_MTases_sf"/>
</dbReference>
<evidence type="ECO:0000256" key="3">
    <source>
        <dbReference type="ARBA" id="ARBA00022679"/>
    </source>
</evidence>
<comment type="similarity">
    <text evidence="1">Belongs to the CFA/CMAS family.</text>
</comment>
<organism evidence="6 7">
    <name type="scientific">Fibroporia radiculosa</name>
    <dbReference type="NCBI Taxonomy" id="599839"/>
    <lineage>
        <taxon>Eukaryota</taxon>
        <taxon>Fungi</taxon>
        <taxon>Dikarya</taxon>
        <taxon>Basidiomycota</taxon>
        <taxon>Agaricomycotina</taxon>
        <taxon>Agaricomycetes</taxon>
        <taxon>Polyporales</taxon>
        <taxon>Fibroporiaceae</taxon>
        <taxon>Fibroporia</taxon>
    </lineage>
</organism>
<dbReference type="RefSeq" id="XP_012179465.1">
    <property type="nucleotide sequence ID" value="XM_012324075.1"/>
</dbReference>
<dbReference type="STRING" id="599839.J4HUJ4"/>
<dbReference type="AlphaFoldDB" id="J4HUJ4"/>
<keyword evidence="5" id="KW-0443">Lipid metabolism</keyword>